<dbReference type="STRING" id="1407499.HHUB_2220"/>
<accession>A0A0U5H1I9</accession>
<evidence type="ECO:0000256" key="2">
    <source>
        <dbReference type="SAM" id="Phobius"/>
    </source>
</evidence>
<dbReference type="GO" id="GO:0004519">
    <property type="term" value="F:endonuclease activity"/>
    <property type="evidence" value="ECO:0007669"/>
    <property type="project" value="InterPro"/>
</dbReference>
<dbReference type="InterPro" id="IPR003615">
    <property type="entry name" value="HNH_nuc"/>
</dbReference>
<evidence type="ECO:0000259" key="3">
    <source>
        <dbReference type="SMART" id="SM00507"/>
    </source>
</evidence>
<dbReference type="OrthoDB" id="11472at2157"/>
<reference evidence="5" key="1">
    <citation type="journal article" date="2016" name="Environ. Microbiol.">
        <title>The complete genome of a viable archaeum isolated from 123-million-year-old rock salt.</title>
        <authorList>
            <person name="Jaakkola S.T."/>
            <person name="Pfeiffer F."/>
            <person name="Ravantti J.J."/>
            <person name="Guo Q."/>
            <person name="Liu Y."/>
            <person name="Chen X."/>
            <person name="Ma H."/>
            <person name="Yang C."/>
            <person name="Oksanen H.M."/>
            <person name="Bamford D.H."/>
        </authorList>
    </citation>
    <scope>NUCLEOTIDE SEQUENCE</scope>
    <source>
        <strain evidence="5">JI20-1</strain>
    </source>
</reference>
<dbReference type="RefSeq" id="WP_059056636.1">
    <property type="nucleotide sequence ID" value="NZ_LN831302.1"/>
</dbReference>
<organism evidence="4 5">
    <name type="scientific">Halobacterium hubeiense</name>
    <dbReference type="NCBI Taxonomy" id="1407499"/>
    <lineage>
        <taxon>Archaea</taxon>
        <taxon>Methanobacteriati</taxon>
        <taxon>Methanobacteriota</taxon>
        <taxon>Stenosarchaea group</taxon>
        <taxon>Halobacteria</taxon>
        <taxon>Halobacteriales</taxon>
        <taxon>Halobacteriaceae</taxon>
        <taxon>Halobacterium</taxon>
    </lineage>
</organism>
<evidence type="ECO:0000256" key="1">
    <source>
        <dbReference type="SAM" id="MobiDB-lite"/>
    </source>
</evidence>
<feature type="transmembrane region" description="Helical" evidence="2">
    <location>
        <begin position="283"/>
        <end position="301"/>
    </location>
</feature>
<dbReference type="AlphaFoldDB" id="A0A0U5H1I9"/>
<dbReference type="Gene3D" id="1.10.30.50">
    <property type="match status" value="1"/>
</dbReference>
<dbReference type="SMART" id="SM00507">
    <property type="entry name" value="HNHc"/>
    <property type="match status" value="1"/>
</dbReference>
<keyword evidence="2" id="KW-1133">Transmembrane helix</keyword>
<evidence type="ECO:0000313" key="4">
    <source>
        <dbReference type="EMBL" id="CQH55335.1"/>
    </source>
</evidence>
<sequence length="309" mass="33561">MGDGYPSDWDSRRRRVYRRDNYHCQRCGRSGGPRGNAELHAHHKTPKSRGGSHELHNLTTVCKSCHEDIHGHPIGGRQSGGTGGSSTQDIDPVAFGIALLLVGLAVFGFVTYSAAQQVLPAGQTETKEHVVDYARVVEDPDGYGRDYEYNVGPPLEVAYTLENTVISPGDRTTLRVTVRNPSDRRLSGAVDVTQVTGWTTDSRRVIEQVQFSLAPGETHTEELTVASGDVAAYAAGYPASADYWVEAYVSTDPYAVTDVDSAVYDRGSLTLTVRKPIHERPGLYWLAFVGAVLAGAAGLAAKRRWAESE</sequence>
<dbReference type="KEGG" id="hhb:Hhub_2220"/>
<feature type="domain" description="HNH nuclease" evidence="3">
    <location>
        <begin position="11"/>
        <end position="67"/>
    </location>
</feature>
<name>A0A0U5H1I9_9EURY</name>
<dbReference type="InterPro" id="IPR002711">
    <property type="entry name" value="HNH"/>
</dbReference>
<dbReference type="GO" id="GO:0008270">
    <property type="term" value="F:zinc ion binding"/>
    <property type="evidence" value="ECO:0007669"/>
    <property type="project" value="InterPro"/>
</dbReference>
<dbReference type="Pfam" id="PF01844">
    <property type="entry name" value="HNH"/>
    <property type="match status" value="1"/>
</dbReference>
<evidence type="ECO:0000313" key="5">
    <source>
        <dbReference type="Proteomes" id="UP000066737"/>
    </source>
</evidence>
<dbReference type="GO" id="GO:0003676">
    <property type="term" value="F:nucleic acid binding"/>
    <property type="evidence" value="ECO:0007669"/>
    <property type="project" value="InterPro"/>
</dbReference>
<protein>
    <recommendedName>
        <fullName evidence="3">HNH nuclease domain-containing protein</fullName>
    </recommendedName>
</protein>
<proteinExistence type="predicted"/>
<feature type="region of interest" description="Disordered" evidence="1">
    <location>
        <begin position="28"/>
        <end position="55"/>
    </location>
</feature>
<keyword evidence="2" id="KW-0472">Membrane</keyword>
<dbReference type="EMBL" id="LN831302">
    <property type="protein sequence ID" value="CQH55335.1"/>
    <property type="molecule type" value="Genomic_DNA"/>
</dbReference>
<dbReference type="Proteomes" id="UP000066737">
    <property type="component" value="Chromosome I"/>
</dbReference>
<dbReference type="GeneID" id="26658870"/>
<dbReference type="CDD" id="cd00085">
    <property type="entry name" value="HNHc"/>
    <property type="match status" value="1"/>
</dbReference>
<feature type="transmembrane region" description="Helical" evidence="2">
    <location>
        <begin position="93"/>
        <end position="115"/>
    </location>
</feature>
<keyword evidence="2" id="KW-0812">Transmembrane</keyword>
<gene>
    <name evidence="4" type="ORF">HHUB_2220</name>
</gene>
<keyword evidence="5" id="KW-1185">Reference proteome</keyword>